<reference evidence="3" key="2">
    <citation type="submission" date="2015-03" db="UniProtKB">
        <authorList>
            <consortium name="EnsemblPlants"/>
        </authorList>
    </citation>
    <scope>IDENTIFICATION</scope>
</reference>
<dbReference type="PROSITE" id="PS50902">
    <property type="entry name" value="FLAVODOXIN_LIKE"/>
    <property type="match status" value="1"/>
</dbReference>
<dbReference type="GO" id="GO:0010181">
    <property type="term" value="F:FMN binding"/>
    <property type="evidence" value="ECO:0007669"/>
    <property type="project" value="InterPro"/>
</dbReference>
<dbReference type="GO" id="GO:0003955">
    <property type="term" value="F:NAD(P)H dehydrogenase (quinone) activity"/>
    <property type="evidence" value="ECO:0007669"/>
    <property type="project" value="TreeGrafter"/>
</dbReference>
<evidence type="ECO:0000313" key="4">
    <source>
        <dbReference type="Proteomes" id="UP000032141"/>
    </source>
</evidence>
<dbReference type="eggNOG" id="KOG3135">
    <property type="taxonomic scope" value="Eukaryota"/>
</dbReference>
<dbReference type="GO" id="GO:0016020">
    <property type="term" value="C:membrane"/>
    <property type="evidence" value="ECO:0007669"/>
    <property type="project" value="TreeGrafter"/>
</dbReference>
<dbReference type="AlphaFoldDB" id="A0A0D3AL62"/>
<dbReference type="STRING" id="109376.A0A0D3AL62"/>
<dbReference type="PANTHER" id="PTHR30546">
    <property type="entry name" value="FLAVODOXIN-RELATED PROTEIN WRBA-RELATED"/>
    <property type="match status" value="1"/>
</dbReference>
<dbReference type="InterPro" id="IPR029039">
    <property type="entry name" value="Flavoprotein-like_sf"/>
</dbReference>
<evidence type="ECO:0000313" key="3">
    <source>
        <dbReference type="EnsemblPlants" id="Bo2g028360.1"/>
    </source>
</evidence>
<dbReference type="SUPFAM" id="SSF52218">
    <property type="entry name" value="Flavoproteins"/>
    <property type="match status" value="1"/>
</dbReference>
<comment type="similarity">
    <text evidence="1">Belongs to the WrbA family.</text>
</comment>
<dbReference type="Gene3D" id="3.40.50.360">
    <property type="match status" value="2"/>
</dbReference>
<protein>
    <recommendedName>
        <fullName evidence="2">Flavodoxin-like domain-containing protein</fullName>
    </recommendedName>
</protein>
<keyword evidence="4" id="KW-1185">Reference proteome</keyword>
<feature type="domain" description="Flavodoxin-like" evidence="2">
    <location>
        <begin position="6"/>
        <end position="161"/>
    </location>
</feature>
<organism evidence="3 4">
    <name type="scientific">Brassica oleracea var. oleracea</name>
    <dbReference type="NCBI Taxonomy" id="109376"/>
    <lineage>
        <taxon>Eukaryota</taxon>
        <taxon>Viridiplantae</taxon>
        <taxon>Streptophyta</taxon>
        <taxon>Embryophyta</taxon>
        <taxon>Tracheophyta</taxon>
        <taxon>Spermatophyta</taxon>
        <taxon>Magnoliopsida</taxon>
        <taxon>eudicotyledons</taxon>
        <taxon>Gunneridae</taxon>
        <taxon>Pentapetalae</taxon>
        <taxon>rosids</taxon>
        <taxon>malvids</taxon>
        <taxon>Brassicales</taxon>
        <taxon>Brassicaceae</taxon>
        <taxon>Brassiceae</taxon>
        <taxon>Brassica</taxon>
    </lineage>
</organism>
<dbReference type="HOGENOM" id="CLU_051402_0_1_1"/>
<dbReference type="InterPro" id="IPR008254">
    <property type="entry name" value="Flavodoxin/NO_synth"/>
</dbReference>
<accession>A0A0D3AL62</accession>
<dbReference type="Gramene" id="Bo2g028360.1">
    <property type="protein sequence ID" value="Bo2g028360.1"/>
    <property type="gene ID" value="Bo2g028360"/>
</dbReference>
<dbReference type="OMA" id="THEFWAS"/>
<evidence type="ECO:0000259" key="2">
    <source>
        <dbReference type="PROSITE" id="PS50902"/>
    </source>
</evidence>
<dbReference type="Proteomes" id="UP000032141">
    <property type="component" value="Chromosome C2"/>
</dbReference>
<name>A0A0D3AL62_BRAOL</name>
<reference evidence="3 4" key="1">
    <citation type="journal article" date="2014" name="Genome Biol.">
        <title>Transcriptome and methylome profiling reveals relics of genome dominance in the mesopolyploid Brassica oleracea.</title>
        <authorList>
            <person name="Parkin I.A."/>
            <person name="Koh C."/>
            <person name="Tang H."/>
            <person name="Robinson S.J."/>
            <person name="Kagale S."/>
            <person name="Clarke W.E."/>
            <person name="Town C.D."/>
            <person name="Nixon J."/>
            <person name="Krishnakumar V."/>
            <person name="Bidwell S.L."/>
            <person name="Denoeud F."/>
            <person name="Belcram H."/>
            <person name="Links M.G."/>
            <person name="Just J."/>
            <person name="Clarke C."/>
            <person name="Bender T."/>
            <person name="Huebert T."/>
            <person name="Mason A.S."/>
            <person name="Pires J.C."/>
            <person name="Barker G."/>
            <person name="Moore J."/>
            <person name="Walley P.G."/>
            <person name="Manoli S."/>
            <person name="Batley J."/>
            <person name="Edwards D."/>
            <person name="Nelson M.N."/>
            <person name="Wang X."/>
            <person name="Paterson A.H."/>
            <person name="King G."/>
            <person name="Bancroft I."/>
            <person name="Chalhoub B."/>
            <person name="Sharpe A.G."/>
        </authorList>
    </citation>
    <scope>NUCLEOTIDE SEQUENCE</scope>
    <source>
        <strain evidence="3 4">cv. TO1000</strain>
    </source>
</reference>
<sequence length="161" mass="17748">MAVTKIYIVYYSLHGHVETMAREVLRGANEVPDVEATLWQIPETLPEKILEKVQAAPRPDDVPEIQGEQLGEADGFMFGFPSRLTAVTKLAHHGMIFVPLGYTFGKGMYEMGEVKGGSPYGSGTYAADGSREPTELEIEQANYHGKYFAGIAKKLKKRSPV</sequence>
<evidence type="ECO:0000256" key="1">
    <source>
        <dbReference type="ARBA" id="ARBA00006961"/>
    </source>
</evidence>
<dbReference type="PANTHER" id="PTHR30546:SF25">
    <property type="entry name" value="NAD(P)H DEHYDROGENASE (QUINONE) FQR1-LIKE 3-RELATED"/>
    <property type="match status" value="1"/>
</dbReference>
<proteinExistence type="inferred from homology"/>
<dbReference type="EnsemblPlants" id="Bo2g028360.1">
    <property type="protein sequence ID" value="Bo2g028360.1"/>
    <property type="gene ID" value="Bo2g028360"/>
</dbReference>